<protein>
    <submittedName>
        <fullName evidence="6">Zinc finger protein</fullName>
    </submittedName>
</protein>
<evidence type="ECO:0000259" key="4">
    <source>
        <dbReference type="PROSITE" id="PS50878"/>
    </source>
</evidence>
<comment type="caution">
    <text evidence="6">The sequence shown here is derived from an EMBL/GenBank/DDBJ whole genome shotgun (WGS) entry which is preliminary data.</text>
</comment>
<dbReference type="Gene3D" id="3.30.420.10">
    <property type="entry name" value="Ribonuclease H-like superfamily/Ribonuclease H"/>
    <property type="match status" value="1"/>
</dbReference>
<proteinExistence type="predicted"/>
<dbReference type="Pfam" id="PF00098">
    <property type="entry name" value="zf-CCHC"/>
    <property type="match status" value="1"/>
</dbReference>
<dbReference type="FunFam" id="1.10.340.70:FF:000001">
    <property type="entry name" value="Retrovirus-related Pol polyprotein from transposon gypsy-like Protein"/>
    <property type="match status" value="1"/>
</dbReference>
<dbReference type="PANTHER" id="PTHR37984">
    <property type="entry name" value="PROTEIN CBG26694"/>
    <property type="match status" value="1"/>
</dbReference>
<dbReference type="PANTHER" id="PTHR37984:SF15">
    <property type="entry name" value="INTEGRASE CATALYTIC DOMAIN-CONTAINING PROTEIN"/>
    <property type="match status" value="1"/>
</dbReference>
<dbReference type="InterPro" id="IPR001584">
    <property type="entry name" value="Integrase_cat-core"/>
</dbReference>
<feature type="region of interest" description="Disordered" evidence="2">
    <location>
        <begin position="188"/>
        <end position="260"/>
    </location>
</feature>
<dbReference type="InterPro" id="IPR043128">
    <property type="entry name" value="Rev_trsase/Diguanyl_cyclase"/>
</dbReference>
<keyword evidence="1" id="KW-0862">Zinc</keyword>
<dbReference type="PROSITE" id="PS50158">
    <property type="entry name" value="ZF_CCHC"/>
    <property type="match status" value="1"/>
</dbReference>
<accession>A0AAV4ATM2</accession>
<dbReference type="SUPFAM" id="SSF53098">
    <property type="entry name" value="Ribonuclease H-like"/>
    <property type="match status" value="1"/>
</dbReference>
<keyword evidence="1" id="KW-0479">Metal-binding</keyword>
<dbReference type="CDD" id="cd01647">
    <property type="entry name" value="RT_LTR"/>
    <property type="match status" value="1"/>
</dbReference>
<dbReference type="SMART" id="SM00343">
    <property type="entry name" value="ZnF_C2HC"/>
    <property type="match status" value="1"/>
</dbReference>
<dbReference type="Pfam" id="PF00078">
    <property type="entry name" value="RVT_1"/>
    <property type="match status" value="1"/>
</dbReference>
<dbReference type="InterPro" id="IPR036397">
    <property type="entry name" value="RNaseH_sf"/>
</dbReference>
<dbReference type="PROSITE" id="PS50994">
    <property type="entry name" value="INTEGRASE"/>
    <property type="match status" value="1"/>
</dbReference>
<dbReference type="Gene3D" id="4.10.60.10">
    <property type="entry name" value="Zinc finger, CCHC-type"/>
    <property type="match status" value="1"/>
</dbReference>
<evidence type="ECO:0000256" key="2">
    <source>
        <dbReference type="SAM" id="MobiDB-lite"/>
    </source>
</evidence>
<dbReference type="InterPro" id="IPR036875">
    <property type="entry name" value="Znf_CCHC_sf"/>
</dbReference>
<feature type="compositionally biased region" description="Polar residues" evidence="2">
    <location>
        <begin position="206"/>
        <end position="217"/>
    </location>
</feature>
<evidence type="ECO:0000313" key="6">
    <source>
        <dbReference type="EMBL" id="GFO10277.1"/>
    </source>
</evidence>
<feature type="compositionally biased region" description="Basic and acidic residues" evidence="2">
    <location>
        <begin position="280"/>
        <end position="289"/>
    </location>
</feature>
<dbReference type="GO" id="GO:0003676">
    <property type="term" value="F:nucleic acid binding"/>
    <property type="evidence" value="ECO:0007669"/>
    <property type="project" value="InterPro"/>
</dbReference>
<feature type="domain" description="Reverse transcriptase" evidence="4">
    <location>
        <begin position="951"/>
        <end position="1128"/>
    </location>
</feature>
<dbReference type="InterPro" id="IPR043502">
    <property type="entry name" value="DNA/RNA_pol_sf"/>
</dbReference>
<dbReference type="Gene3D" id="3.10.10.10">
    <property type="entry name" value="HIV Type 1 Reverse Transcriptase, subunit A, domain 1"/>
    <property type="match status" value="1"/>
</dbReference>
<dbReference type="Pfam" id="PF17921">
    <property type="entry name" value="Integrase_H2C2"/>
    <property type="match status" value="1"/>
</dbReference>
<dbReference type="InterPro" id="IPR001878">
    <property type="entry name" value="Znf_CCHC"/>
</dbReference>
<feature type="domain" description="CCHC-type" evidence="3">
    <location>
        <begin position="270"/>
        <end position="285"/>
    </location>
</feature>
<dbReference type="GO" id="GO:0015074">
    <property type="term" value="P:DNA integration"/>
    <property type="evidence" value="ECO:0007669"/>
    <property type="project" value="InterPro"/>
</dbReference>
<organism evidence="6 7">
    <name type="scientific">Plakobranchus ocellatus</name>
    <dbReference type="NCBI Taxonomy" id="259542"/>
    <lineage>
        <taxon>Eukaryota</taxon>
        <taxon>Metazoa</taxon>
        <taxon>Spiralia</taxon>
        <taxon>Lophotrochozoa</taxon>
        <taxon>Mollusca</taxon>
        <taxon>Gastropoda</taxon>
        <taxon>Heterobranchia</taxon>
        <taxon>Euthyneura</taxon>
        <taxon>Panpulmonata</taxon>
        <taxon>Sacoglossa</taxon>
        <taxon>Placobranchoidea</taxon>
        <taxon>Plakobranchidae</taxon>
        <taxon>Plakobranchus</taxon>
    </lineage>
</organism>
<dbReference type="Pfam" id="PF00665">
    <property type="entry name" value="rve"/>
    <property type="match status" value="1"/>
</dbReference>
<sequence>MSELDLYAKYLDLGVRLGRSGEDLSAWVEDKVREDMERSDRLIERERKREEMELQKKREDSQRQLELRRLELEAETKKLELGSRNNADDFGTFINRARRYFDRWVELSGVTTLEGLSYLFCSEIALQACDEDFVAHIKDRSPSDMVSLKTVASKYIDARPNKSFRRKQSISFAAKSEPYRSTVRVIEKRDGPGNWPRPHVGVGRGNYSSKGYRSPSSRGYCDTVRRGASRSPSRDRNKSNFASKNVGQGGFGPSSSSGAGLASSHSNVTCYQCGGRGHVRRECPSRPKESNSATSVSDLPSHCCAAKMNCNLRGELKIESCKVFDRISTLLRDSGCNTVGVSKSLVPPDCYTGRSMLVNTFCCKNKLFPTCIINIQTPYFSGNVEACLLDSPIADVILGDINGLSSESPLSSDLNSSAVFPNSSIACVVTRAQASKASVGNDLPISNNSIHFDVLAPFSDLPVRQREDPSLTPWFKRVGLPPVAGVSFRIENGVLKRLHSKSQFSTVQTTIAVPESLRQVVLSYAHESDLAGHSGFRKTLSSIRDYFSWLGVCSDVKNYTTSCHLCQIKPRTGRDRPAPFQQVPIVGEPFERVIIDLVSPHPLSSDRYEYLLTLVDVSIRWAEAIPLHRITAKDVAEALFSILIKLGFPKEIQSDRGQQFMSNLLAEFNSLCNIKHFVSTAYHPQTNGIVERFHSTLKSMIRKLSHESPAEWNRFVCAALFAYRGQVHSSTGFSPFFLLFGRAPRGPVQILSDVFLNKNLSDETSFQYHYVIDLHNRIRKGWRIAQESLRDSASESRLRQEPKSKLKHFMPVRLVQLTLPLSVNSVIDENLDSNHDSNLKFCETISFAEPTAYVSAISEEDGGEIGSLVTTPPLASESDTVVIDPSLSASQVQDVKELLIEFQDILTSIPGCTNTLCHEIRLTTDDVIRVKPYPLPFAAREFVTQEVDDLLSLGVIEPSDSPYCFPIVVVKKKDGSMRLCIDFRKLNAVTVFDAENIPRQEDLFNQLSHATIFSSCDLCKAYWQVPLHPDSRKYTAFQTPLGLMQWVRVPFGLVTVPATFCRLMRLVIGQTPDLVSYFDDTLVFATSWQQHMVALRTLLTLLRRHGLHVNPSKVSIGSSSIEFLGHVVSSGTLVPVQKKVDKILQLSVPVKKKEFWFYRTSTGEGLKVDMHTAK</sequence>
<dbReference type="EMBL" id="BLXT01004148">
    <property type="protein sequence ID" value="GFO10277.1"/>
    <property type="molecule type" value="Genomic_DNA"/>
</dbReference>
<dbReference type="SUPFAM" id="SSF56672">
    <property type="entry name" value="DNA/RNA polymerases"/>
    <property type="match status" value="1"/>
</dbReference>
<dbReference type="InterPro" id="IPR050951">
    <property type="entry name" value="Retrovirus_Pol_polyprotein"/>
</dbReference>
<keyword evidence="7" id="KW-1185">Reference proteome</keyword>
<dbReference type="InterPro" id="IPR041588">
    <property type="entry name" value="Integrase_H2C2"/>
</dbReference>
<dbReference type="PROSITE" id="PS50878">
    <property type="entry name" value="RT_POL"/>
    <property type="match status" value="1"/>
</dbReference>
<evidence type="ECO:0000259" key="3">
    <source>
        <dbReference type="PROSITE" id="PS50158"/>
    </source>
</evidence>
<feature type="domain" description="Integrase catalytic" evidence="5">
    <location>
        <begin position="580"/>
        <end position="743"/>
    </location>
</feature>
<reference evidence="6 7" key="1">
    <citation type="journal article" date="2021" name="Elife">
        <title>Chloroplast acquisition without the gene transfer in kleptoplastic sea slugs, Plakobranchus ocellatus.</title>
        <authorList>
            <person name="Maeda T."/>
            <person name="Takahashi S."/>
            <person name="Yoshida T."/>
            <person name="Shimamura S."/>
            <person name="Takaki Y."/>
            <person name="Nagai Y."/>
            <person name="Toyoda A."/>
            <person name="Suzuki Y."/>
            <person name="Arimoto A."/>
            <person name="Ishii H."/>
            <person name="Satoh N."/>
            <person name="Nishiyama T."/>
            <person name="Hasebe M."/>
            <person name="Maruyama T."/>
            <person name="Minagawa J."/>
            <person name="Obokata J."/>
            <person name="Shigenobu S."/>
        </authorList>
    </citation>
    <scope>NUCLEOTIDE SEQUENCE [LARGE SCALE GENOMIC DNA]</scope>
</reference>
<name>A0AAV4ATM2_9GAST</name>
<dbReference type="AlphaFoldDB" id="A0AAV4ATM2"/>
<dbReference type="Gene3D" id="1.10.340.70">
    <property type="match status" value="1"/>
</dbReference>
<dbReference type="InterPro" id="IPR012337">
    <property type="entry name" value="RNaseH-like_sf"/>
</dbReference>
<dbReference type="Proteomes" id="UP000735302">
    <property type="component" value="Unassembled WGS sequence"/>
</dbReference>
<dbReference type="GO" id="GO:0008270">
    <property type="term" value="F:zinc ion binding"/>
    <property type="evidence" value="ECO:0007669"/>
    <property type="project" value="UniProtKB-KW"/>
</dbReference>
<evidence type="ECO:0000313" key="7">
    <source>
        <dbReference type="Proteomes" id="UP000735302"/>
    </source>
</evidence>
<gene>
    <name evidence="6" type="ORF">PoB_003678200</name>
</gene>
<dbReference type="InterPro" id="IPR000477">
    <property type="entry name" value="RT_dom"/>
</dbReference>
<dbReference type="Gene3D" id="3.30.70.270">
    <property type="match status" value="1"/>
</dbReference>
<keyword evidence="1" id="KW-0863">Zinc-finger</keyword>
<evidence type="ECO:0000259" key="5">
    <source>
        <dbReference type="PROSITE" id="PS50994"/>
    </source>
</evidence>
<evidence type="ECO:0000256" key="1">
    <source>
        <dbReference type="PROSITE-ProRule" id="PRU00047"/>
    </source>
</evidence>
<dbReference type="FunFam" id="3.30.420.10:FF:000032">
    <property type="entry name" value="Retrovirus-related Pol polyprotein from transposon 297-like Protein"/>
    <property type="match status" value="1"/>
</dbReference>
<feature type="region of interest" description="Disordered" evidence="2">
    <location>
        <begin position="277"/>
        <end position="299"/>
    </location>
</feature>
<dbReference type="SUPFAM" id="SSF57756">
    <property type="entry name" value="Retrovirus zinc finger-like domains"/>
    <property type="match status" value="1"/>
</dbReference>